<reference evidence="3" key="1">
    <citation type="submission" date="2020-11" db="EMBL/GenBank/DDBJ databases">
        <title>Kefir isolates.</title>
        <authorList>
            <person name="Marcisauskas S."/>
            <person name="Kim Y."/>
            <person name="Blasche S."/>
        </authorList>
    </citation>
    <scope>NUCLEOTIDE SEQUENCE</scope>
    <source>
        <strain evidence="3">Olga-1</strain>
    </source>
</reference>
<comment type="subcellular location">
    <subcellularLocation>
        <location evidence="1">Mitochondrion matrix</location>
    </subcellularLocation>
</comment>
<evidence type="ECO:0000256" key="1">
    <source>
        <dbReference type="RuleBase" id="RU366032"/>
    </source>
</evidence>
<protein>
    <recommendedName>
        <fullName evidence="1">Protein-serine/threonine kinase</fullName>
        <ecNumber evidence="1">2.7.11.-</ecNumber>
    </recommendedName>
</protein>
<dbReference type="InterPro" id="IPR004358">
    <property type="entry name" value="Sig_transdc_His_kin-like_C"/>
</dbReference>
<dbReference type="GO" id="GO:0005759">
    <property type="term" value="C:mitochondrial matrix"/>
    <property type="evidence" value="ECO:0007669"/>
    <property type="project" value="UniProtKB-SubCell"/>
</dbReference>
<keyword evidence="1" id="KW-0547">Nucleotide-binding</keyword>
<organism evidence="3 4">
    <name type="scientific">Pichia californica</name>
    <dbReference type="NCBI Taxonomy" id="460514"/>
    <lineage>
        <taxon>Eukaryota</taxon>
        <taxon>Fungi</taxon>
        <taxon>Dikarya</taxon>
        <taxon>Ascomycota</taxon>
        <taxon>Saccharomycotina</taxon>
        <taxon>Pichiomycetes</taxon>
        <taxon>Pichiales</taxon>
        <taxon>Pichiaceae</taxon>
        <taxon>Pichia</taxon>
    </lineage>
</organism>
<dbReference type="InterPro" id="IPR005467">
    <property type="entry name" value="His_kinase_dom"/>
</dbReference>
<keyword evidence="1" id="KW-0496">Mitochondrion</keyword>
<dbReference type="Pfam" id="PF02518">
    <property type="entry name" value="HATPase_c"/>
    <property type="match status" value="1"/>
</dbReference>
<dbReference type="EMBL" id="PUHW01000380">
    <property type="protein sequence ID" value="KAG0686780.1"/>
    <property type="molecule type" value="Genomic_DNA"/>
</dbReference>
<dbReference type="GO" id="GO:0004740">
    <property type="term" value="F:pyruvate dehydrogenase (acetyl-transferring) kinase activity"/>
    <property type="evidence" value="ECO:0007669"/>
    <property type="project" value="TreeGrafter"/>
</dbReference>
<evidence type="ECO:0000313" key="4">
    <source>
        <dbReference type="Proteomes" id="UP000697127"/>
    </source>
</evidence>
<evidence type="ECO:0000313" key="3">
    <source>
        <dbReference type="EMBL" id="KAG0686780.1"/>
    </source>
</evidence>
<accession>A0A9P7BE67</accession>
<dbReference type="GO" id="GO:0005524">
    <property type="term" value="F:ATP binding"/>
    <property type="evidence" value="ECO:0007669"/>
    <property type="project" value="UniProtKB-UniRule"/>
</dbReference>
<dbReference type="SUPFAM" id="SSF55874">
    <property type="entry name" value="ATPase domain of HSP90 chaperone/DNA topoisomerase II/histidine kinase"/>
    <property type="match status" value="1"/>
</dbReference>
<dbReference type="InterPro" id="IPR039028">
    <property type="entry name" value="BCKD/PDK"/>
</dbReference>
<keyword evidence="1 3" id="KW-0418">Kinase</keyword>
<dbReference type="Gene3D" id="3.30.565.10">
    <property type="entry name" value="Histidine kinase-like ATPase, C-terminal domain"/>
    <property type="match status" value="1"/>
</dbReference>
<dbReference type="Proteomes" id="UP000697127">
    <property type="component" value="Unassembled WGS sequence"/>
</dbReference>
<keyword evidence="4" id="KW-1185">Reference proteome</keyword>
<sequence>MFKLVSSIFKPTPAPIVPVTRELLQKRHHLCSNLGHIYKTQLDLLNNTLPNELLNEIPILKYYTEFSSQYLDQLKELNNTDFNNIEYTEEKFQSLITKQLDSKVLELEVLNSKIQPDDLKSLDDNYSNDIDSFFFHFHSNRIAASFELKEYLYEKPLLQVYNAKSVLDQAIKTTSRMLSLNDYPIPKFKPIETIDSNLKVYCISPHAVHIMFELFKNATLPSITKNQPIMINISIDKNDSNSIIFEIKDNGGGMPESMIEKIWQFHYTTTKANDRDPIHGFGMGLPLCKVFAEFNDGSLDLVNKPGEGVTIYFKVPKGIEKV</sequence>
<dbReference type="InterPro" id="IPR003594">
    <property type="entry name" value="HATPase_dom"/>
</dbReference>
<dbReference type="SMART" id="SM00387">
    <property type="entry name" value="HATPase_c"/>
    <property type="match status" value="1"/>
</dbReference>
<feature type="domain" description="Histidine kinase" evidence="2">
    <location>
        <begin position="209"/>
        <end position="319"/>
    </location>
</feature>
<dbReference type="EC" id="2.7.11.-" evidence="1"/>
<dbReference type="PANTHER" id="PTHR11947:SF19">
    <property type="entry name" value="PROTEIN-SERINE_THREONINE KINASE"/>
    <property type="match status" value="1"/>
</dbReference>
<gene>
    <name evidence="3" type="primary">PDK4</name>
    <name evidence="3" type="ORF">C6P40_003395</name>
</gene>
<keyword evidence="1" id="KW-0808">Transferase</keyword>
<comment type="similarity">
    <text evidence="1">Belongs to the PDK/BCKDK protein kinase family.</text>
</comment>
<keyword evidence="1" id="KW-0067">ATP-binding</keyword>
<dbReference type="PROSITE" id="PS50109">
    <property type="entry name" value="HIS_KIN"/>
    <property type="match status" value="1"/>
</dbReference>
<name>A0A9P7BE67_9ASCO</name>
<dbReference type="InterPro" id="IPR036890">
    <property type="entry name" value="HATPase_C_sf"/>
</dbReference>
<dbReference type="PANTHER" id="PTHR11947">
    <property type="entry name" value="PYRUVATE DEHYDROGENASE KINASE"/>
    <property type="match status" value="1"/>
</dbReference>
<proteinExistence type="inferred from homology"/>
<dbReference type="PRINTS" id="PR00344">
    <property type="entry name" value="BCTRLSENSOR"/>
</dbReference>
<comment type="caution">
    <text evidence="3">The sequence shown here is derived from an EMBL/GenBank/DDBJ whole genome shotgun (WGS) entry which is preliminary data.</text>
</comment>
<dbReference type="AlphaFoldDB" id="A0A9P7BE67"/>
<dbReference type="GO" id="GO:0010906">
    <property type="term" value="P:regulation of glucose metabolic process"/>
    <property type="evidence" value="ECO:0007669"/>
    <property type="project" value="TreeGrafter"/>
</dbReference>
<dbReference type="OrthoDB" id="3264224at2759"/>
<evidence type="ECO:0000259" key="2">
    <source>
        <dbReference type="PROSITE" id="PS50109"/>
    </source>
</evidence>